<evidence type="ECO:0000313" key="2">
    <source>
        <dbReference type="Proteomes" id="UP000756860"/>
    </source>
</evidence>
<comment type="caution">
    <text evidence="1">The sequence shown here is derived from an EMBL/GenBank/DDBJ whole genome shotgun (WGS) entry which is preliminary data.</text>
</comment>
<dbReference type="Proteomes" id="UP000756860">
    <property type="component" value="Unassembled WGS sequence"/>
</dbReference>
<protein>
    <recommendedName>
        <fullName evidence="3">DNA-binding protein</fullName>
    </recommendedName>
</protein>
<reference evidence="1 2" key="1">
    <citation type="submission" date="2021-05" db="EMBL/GenBank/DDBJ databases">
        <title>The draft genome of Geobacter luticola JCM 17780.</title>
        <authorList>
            <person name="Xu Z."/>
            <person name="Masuda Y."/>
            <person name="Itoh H."/>
            <person name="Senoo K."/>
        </authorList>
    </citation>
    <scope>NUCLEOTIDE SEQUENCE [LARGE SCALE GENOMIC DNA]</scope>
    <source>
        <strain evidence="1 2">JCM 17780</strain>
    </source>
</reference>
<sequence>MRKGNCPKCNSQKILRNVRVIDRNGDYQDKSLSVRLERKPGALLFKGAETFDLSACICGGCGYTELFVDNPAELWRAGENCT</sequence>
<organism evidence="1 2">
    <name type="scientific">Geomobilimonas luticola</name>
    <dbReference type="NCBI Taxonomy" id="1114878"/>
    <lineage>
        <taxon>Bacteria</taxon>
        <taxon>Pseudomonadati</taxon>
        <taxon>Thermodesulfobacteriota</taxon>
        <taxon>Desulfuromonadia</taxon>
        <taxon>Geobacterales</taxon>
        <taxon>Geobacteraceae</taxon>
        <taxon>Geomobilimonas</taxon>
    </lineage>
</organism>
<dbReference type="EMBL" id="JAHCVK010000002">
    <property type="protein sequence ID" value="MBT0653063.1"/>
    <property type="molecule type" value="Genomic_DNA"/>
</dbReference>
<accession>A0ABS5SCG1</accession>
<keyword evidence="2" id="KW-1185">Reference proteome</keyword>
<evidence type="ECO:0008006" key="3">
    <source>
        <dbReference type="Google" id="ProtNLM"/>
    </source>
</evidence>
<proteinExistence type="predicted"/>
<gene>
    <name evidence="1" type="ORF">KI810_08355</name>
</gene>
<evidence type="ECO:0000313" key="1">
    <source>
        <dbReference type="EMBL" id="MBT0653063.1"/>
    </source>
</evidence>
<name>A0ABS5SCG1_9BACT</name>
<dbReference type="RefSeq" id="WP_214175045.1">
    <property type="nucleotide sequence ID" value="NZ_JAHCVK010000002.1"/>
</dbReference>